<gene>
    <name evidence="2" type="ORF">CP980_11005</name>
</gene>
<dbReference type="GeneID" id="95611083"/>
<keyword evidence="3" id="KW-1185">Reference proteome</keyword>
<evidence type="ECO:0000313" key="2">
    <source>
        <dbReference type="EMBL" id="QEV45532.1"/>
    </source>
</evidence>
<dbReference type="RefSeq" id="WP_150528078.1">
    <property type="nucleotide sequence ID" value="NZ_BNBW01000002.1"/>
</dbReference>
<dbReference type="EMBL" id="CP023692">
    <property type="protein sequence ID" value="QEV45532.1"/>
    <property type="molecule type" value="Genomic_DNA"/>
</dbReference>
<protein>
    <submittedName>
        <fullName evidence="2">Uncharacterized protein</fullName>
    </submittedName>
</protein>
<organism evidence="2 3">
    <name type="scientific">Streptomyces vinaceus</name>
    <dbReference type="NCBI Taxonomy" id="1960"/>
    <lineage>
        <taxon>Bacteria</taxon>
        <taxon>Bacillati</taxon>
        <taxon>Actinomycetota</taxon>
        <taxon>Actinomycetes</taxon>
        <taxon>Kitasatosporales</taxon>
        <taxon>Streptomycetaceae</taxon>
        <taxon>Streptomyces</taxon>
    </lineage>
</organism>
<sequence>MTSLSANARISPSTGSAPIPVRSTKPGLVIENLDALPDTAYALFTVCSRTQVTESAATPAGRLGA</sequence>
<dbReference type="KEGG" id="svn:CP980_11005"/>
<accession>A0A5J6J6F4</accession>
<dbReference type="AlphaFoldDB" id="A0A5J6J6F4"/>
<name>A0A5J6J6F4_STRVI</name>
<proteinExistence type="predicted"/>
<evidence type="ECO:0000313" key="3">
    <source>
        <dbReference type="Proteomes" id="UP000325563"/>
    </source>
</evidence>
<dbReference type="Proteomes" id="UP000325563">
    <property type="component" value="Chromosome"/>
</dbReference>
<reference evidence="2 3" key="1">
    <citation type="submission" date="2017-09" db="EMBL/GenBank/DDBJ databases">
        <authorList>
            <person name="Lee N."/>
            <person name="Cho B.-K."/>
        </authorList>
    </citation>
    <scope>NUCLEOTIDE SEQUENCE [LARGE SCALE GENOMIC DNA]</scope>
    <source>
        <strain evidence="2 3">ATCC 27476</strain>
    </source>
</reference>
<feature type="compositionally biased region" description="Polar residues" evidence="1">
    <location>
        <begin position="1"/>
        <end position="16"/>
    </location>
</feature>
<feature type="region of interest" description="Disordered" evidence="1">
    <location>
        <begin position="1"/>
        <end position="23"/>
    </location>
</feature>
<evidence type="ECO:0000256" key="1">
    <source>
        <dbReference type="SAM" id="MobiDB-lite"/>
    </source>
</evidence>